<dbReference type="STRING" id="1792845.BC343_09195"/>
<gene>
    <name evidence="2" type="ORF">BC343_09195</name>
</gene>
<dbReference type="AlphaFoldDB" id="A0A1S9PD10"/>
<evidence type="ECO:0000256" key="1">
    <source>
        <dbReference type="SAM" id="Phobius"/>
    </source>
</evidence>
<dbReference type="Proteomes" id="UP000189739">
    <property type="component" value="Unassembled WGS sequence"/>
</dbReference>
<evidence type="ECO:0000313" key="2">
    <source>
        <dbReference type="EMBL" id="OOQ58811.1"/>
    </source>
</evidence>
<comment type="caution">
    <text evidence="2">The sequence shown here is derived from an EMBL/GenBank/DDBJ whole genome shotgun (WGS) entry which is preliminary data.</text>
</comment>
<organism evidence="2 3">
    <name type="scientific">Mucilaginibacter pedocola</name>
    <dbReference type="NCBI Taxonomy" id="1792845"/>
    <lineage>
        <taxon>Bacteria</taxon>
        <taxon>Pseudomonadati</taxon>
        <taxon>Bacteroidota</taxon>
        <taxon>Sphingobacteriia</taxon>
        <taxon>Sphingobacteriales</taxon>
        <taxon>Sphingobacteriaceae</taxon>
        <taxon>Mucilaginibacter</taxon>
    </lineage>
</organism>
<sequence>MRAVYPVQTILPGWPFISIPISKTVMQLIKRTIAIILFLAVSTASLFAQTKKVANYFIGKPGTDTYKSYSFWVTDGKPSEISLATGANRTETKATYNGKATYQGKTCFKMTAADKKVYYVYPIDTKLAVVNAATKKIETFTWEYEGPVDGVGTFCQPCAQDEKESMNLMKGSYLK</sequence>
<protein>
    <submittedName>
        <fullName evidence="2">Uncharacterized protein</fullName>
    </submittedName>
</protein>
<keyword evidence="1" id="KW-0472">Membrane</keyword>
<name>A0A1S9PD10_9SPHI</name>
<accession>A0A1S9PD10</accession>
<reference evidence="2 3" key="1">
    <citation type="submission" date="2016-07" db="EMBL/GenBank/DDBJ databases">
        <title>Genomic analysis of zinc-resistant bacterium Mucilaginibacter pedocola TBZ30.</title>
        <authorList>
            <person name="Huang J."/>
            <person name="Tang J."/>
        </authorList>
    </citation>
    <scope>NUCLEOTIDE SEQUENCE [LARGE SCALE GENOMIC DNA]</scope>
    <source>
        <strain evidence="2 3">TBZ30</strain>
    </source>
</reference>
<keyword evidence="1" id="KW-1133">Transmembrane helix</keyword>
<dbReference type="EMBL" id="MBTF01000023">
    <property type="protein sequence ID" value="OOQ58811.1"/>
    <property type="molecule type" value="Genomic_DNA"/>
</dbReference>
<evidence type="ECO:0000313" key="3">
    <source>
        <dbReference type="Proteomes" id="UP000189739"/>
    </source>
</evidence>
<keyword evidence="1" id="KW-0812">Transmembrane</keyword>
<feature type="transmembrane region" description="Helical" evidence="1">
    <location>
        <begin position="28"/>
        <end position="48"/>
    </location>
</feature>
<keyword evidence="3" id="KW-1185">Reference proteome</keyword>
<proteinExistence type="predicted"/>